<name>A0A8X6S9F0_TRICX</name>
<reference evidence="2" key="1">
    <citation type="submission" date="2020-08" db="EMBL/GenBank/DDBJ databases">
        <title>Multicomponent nature underlies the extraordinary mechanical properties of spider dragline silk.</title>
        <authorList>
            <person name="Kono N."/>
            <person name="Nakamura H."/>
            <person name="Mori M."/>
            <person name="Yoshida Y."/>
            <person name="Ohtoshi R."/>
            <person name="Malay A.D."/>
            <person name="Moran D.A.P."/>
            <person name="Tomita M."/>
            <person name="Numata K."/>
            <person name="Arakawa K."/>
        </authorList>
    </citation>
    <scope>NUCLEOTIDE SEQUENCE</scope>
</reference>
<dbReference type="AlphaFoldDB" id="A0A8X6S9F0"/>
<keyword evidence="3" id="KW-1185">Reference proteome</keyword>
<proteinExistence type="predicted"/>
<evidence type="ECO:0000313" key="2">
    <source>
        <dbReference type="EMBL" id="GFY08131.1"/>
    </source>
</evidence>
<feature type="region of interest" description="Disordered" evidence="1">
    <location>
        <begin position="121"/>
        <end position="149"/>
    </location>
</feature>
<feature type="compositionally biased region" description="Basic and acidic residues" evidence="1">
    <location>
        <begin position="14"/>
        <end position="23"/>
    </location>
</feature>
<feature type="compositionally biased region" description="Basic and acidic residues" evidence="1">
    <location>
        <begin position="87"/>
        <end position="98"/>
    </location>
</feature>
<comment type="caution">
    <text evidence="2">The sequence shown here is derived from an EMBL/GenBank/DDBJ whole genome shotgun (WGS) entry which is preliminary data.</text>
</comment>
<organism evidence="2 3">
    <name type="scientific">Trichonephila clavipes</name>
    <name type="common">Golden silk orbweaver</name>
    <name type="synonym">Nephila clavipes</name>
    <dbReference type="NCBI Taxonomy" id="2585209"/>
    <lineage>
        <taxon>Eukaryota</taxon>
        <taxon>Metazoa</taxon>
        <taxon>Ecdysozoa</taxon>
        <taxon>Arthropoda</taxon>
        <taxon>Chelicerata</taxon>
        <taxon>Arachnida</taxon>
        <taxon>Araneae</taxon>
        <taxon>Araneomorphae</taxon>
        <taxon>Entelegynae</taxon>
        <taxon>Araneoidea</taxon>
        <taxon>Nephilidae</taxon>
        <taxon>Trichonephila</taxon>
    </lineage>
</organism>
<feature type="compositionally biased region" description="Basic and acidic residues" evidence="1">
    <location>
        <begin position="67"/>
        <end position="79"/>
    </location>
</feature>
<evidence type="ECO:0000313" key="3">
    <source>
        <dbReference type="Proteomes" id="UP000887159"/>
    </source>
</evidence>
<dbReference type="EMBL" id="BMAU01021280">
    <property type="protein sequence ID" value="GFY08131.1"/>
    <property type="molecule type" value="Genomic_DNA"/>
</dbReference>
<feature type="region of interest" description="Disordered" evidence="1">
    <location>
        <begin position="1"/>
        <end position="104"/>
    </location>
</feature>
<dbReference type="Proteomes" id="UP000887159">
    <property type="component" value="Unassembled WGS sequence"/>
</dbReference>
<gene>
    <name evidence="2" type="ORF">TNCV_1355441</name>
</gene>
<evidence type="ECO:0000256" key="1">
    <source>
        <dbReference type="SAM" id="MobiDB-lite"/>
    </source>
</evidence>
<sequence length="149" mass="17235">MNRVVLTEYNGDQMSREMKENPKKRNSNAHYKRLQPQTTKWKRAESRPTIERETQQGGPVRSRNGRRRNDSPYIEERTRSNNRNTRRGGDQQRQDQERQGACTKMSIRSLSLEILIMLDPSPFANPTPLAHTDTSRDVLPRGGTSQVNS</sequence>
<feature type="compositionally biased region" description="Basic and acidic residues" evidence="1">
    <location>
        <begin position="42"/>
        <end position="54"/>
    </location>
</feature>
<protein>
    <submittedName>
        <fullName evidence="2">Uncharacterized protein</fullName>
    </submittedName>
</protein>
<feature type="compositionally biased region" description="Basic residues" evidence="1">
    <location>
        <begin position="24"/>
        <end position="33"/>
    </location>
</feature>
<accession>A0A8X6S9F0</accession>